<dbReference type="GO" id="GO:0000981">
    <property type="term" value="F:DNA-binding transcription factor activity, RNA polymerase II-specific"/>
    <property type="evidence" value="ECO:0007669"/>
    <property type="project" value="InterPro"/>
</dbReference>
<feature type="compositionally biased region" description="Low complexity" evidence="5">
    <location>
        <begin position="760"/>
        <end position="774"/>
    </location>
</feature>
<feature type="region of interest" description="Disordered" evidence="5">
    <location>
        <begin position="745"/>
        <end position="774"/>
    </location>
</feature>
<dbReference type="InterPro" id="IPR007219">
    <property type="entry name" value="XnlR_reg_dom"/>
</dbReference>
<dbReference type="CDD" id="cd12148">
    <property type="entry name" value="fungal_TF_MHR"/>
    <property type="match status" value="1"/>
</dbReference>
<dbReference type="GO" id="GO:0005634">
    <property type="term" value="C:nucleus"/>
    <property type="evidence" value="ECO:0007669"/>
    <property type="project" value="UniProtKB-SubCell"/>
</dbReference>
<dbReference type="EMBL" id="AMYB01000003">
    <property type="protein sequence ID" value="OAD04992.1"/>
    <property type="molecule type" value="Genomic_DNA"/>
</dbReference>
<dbReference type="InterPro" id="IPR036864">
    <property type="entry name" value="Zn2-C6_fun-type_DNA-bd_sf"/>
</dbReference>
<feature type="compositionally biased region" description="Low complexity" evidence="5">
    <location>
        <begin position="676"/>
        <end position="685"/>
    </location>
</feature>
<dbReference type="Proteomes" id="UP000077051">
    <property type="component" value="Unassembled WGS sequence"/>
</dbReference>
<name>A0A162TJ93_MUCCL</name>
<dbReference type="SUPFAM" id="SSF57701">
    <property type="entry name" value="Zn2/Cys6 DNA-binding domain"/>
    <property type="match status" value="1"/>
</dbReference>
<gene>
    <name evidence="7" type="ORF">MUCCIDRAFT_183638</name>
</gene>
<keyword evidence="4" id="KW-0539">Nucleus</keyword>
<dbReference type="VEuPathDB" id="FungiDB:MUCCIDRAFT_183638"/>
<feature type="compositionally biased region" description="Polar residues" evidence="5">
    <location>
        <begin position="632"/>
        <end position="648"/>
    </location>
</feature>
<protein>
    <submittedName>
        <fullName evidence="7">Zn(2)-C6 fungal-specific transcription factor</fullName>
    </submittedName>
</protein>
<dbReference type="STRING" id="747725.A0A162TJ93"/>
<dbReference type="GO" id="GO:0008270">
    <property type="term" value="F:zinc ion binding"/>
    <property type="evidence" value="ECO:0007669"/>
    <property type="project" value="InterPro"/>
</dbReference>
<sequence length="935" mass="105853">MYEEPPPLPFPSLQNLKVIAANILKIQRNPTTPDVEFRFFEPEPSNSQAEKKKARPTNKACEVCKKKKVRCDINSFPHEHCTRTNCQCLHHEDVSKEDQVDTPSPSSSSVVTANTLATQSSESIPSTTVFRKPGLLKSGHYTGETSFCGYLPALEQPSVVLAEESFPTFAPLPKEPYIDTSDKLYLIDIYYDNMNPFYPLMSKQEVLSQLHNPKGSYLSPLFFYALFARAAHVETAGRLTTDNRSFQSLGTECMNYASTLVNYYKDKPRISTVLALVIMTNHLEQEKKHQDLTKAWLWAGEAFRMALDLGIHRAVISTEANSTGQLCIRTFWLAYIADCTISMTYGRPSATEEKVLDVTLPIKIPTDDNATAQWIDGLNTLIALSKVTARVIKFNYCPPPPFIIQGPVKRHNAFLVSVDSWLIDIMHPMKEPESPISSSPNVLVEESAISKRIAFQKQMFLCTNLILLHRPYVNDVLAVRNTSNRPSYDICSYAAVIITDAARKLDLGELLYHSKSPMIAYALVMALRVHIMNAASANPEKYNANKNFSLSLATLSKLPQSQDSNSMLHHALIDLERQYNNRFSLAQEREDDNRMQQQLQQQMQMNQPIVTAAQIVFSPGTTEKRKERPGSNDRSMSQSSVQQPDTNAASLRNSIVIKDYNHQIDVTNKKKKKAKIQQQQQQQQQMALENQQHKQKQKQKQRQQKLQRVFPSASTSSSSIVDQKPSVQQQDQFEIKFDKDQPMQYTQIQQPPPPPPPPQQQQQHHQQQQQPSLAQQQFQFDNAMAQQNLGFYMQYISNNNSTAMMANQVKGANPSMPFTPSDFQMIPQQEPYYYTTTTTAAEPQQQQQQNLFLNSSAENTDLDKFLSSQMDFDNICFDEGLYNQQQNFVTDEPVSLYCVAAQDDTMGVLITRATEPSPATAATATYNNNLSNFTF</sequence>
<feature type="domain" description="Zn(2)-C6 fungal-type" evidence="6">
    <location>
        <begin position="60"/>
        <end position="90"/>
    </location>
</feature>
<reference evidence="7 8" key="1">
    <citation type="submission" date="2015-06" db="EMBL/GenBank/DDBJ databases">
        <title>Expansion of signal transduction pathways in fungi by whole-genome duplication.</title>
        <authorList>
            <consortium name="DOE Joint Genome Institute"/>
            <person name="Corrochano L.M."/>
            <person name="Kuo A."/>
            <person name="Marcet-Houben M."/>
            <person name="Polaino S."/>
            <person name="Salamov A."/>
            <person name="Villalobos J.M."/>
            <person name="Alvarez M.I."/>
            <person name="Avalos J."/>
            <person name="Benito E.P."/>
            <person name="Benoit I."/>
            <person name="Burger G."/>
            <person name="Camino L.P."/>
            <person name="Canovas D."/>
            <person name="Cerda-Olmedo E."/>
            <person name="Cheng J.-F."/>
            <person name="Dominguez A."/>
            <person name="Elias M."/>
            <person name="Eslava A.P."/>
            <person name="Glaser F."/>
            <person name="Grimwood J."/>
            <person name="Gutierrez G."/>
            <person name="Heitman J."/>
            <person name="Henrissat B."/>
            <person name="Iturriaga E.A."/>
            <person name="Lang B.F."/>
            <person name="Lavin J.L."/>
            <person name="Lee S."/>
            <person name="Li W."/>
            <person name="Lindquist E."/>
            <person name="Lopez-Garcia S."/>
            <person name="Luque E.M."/>
            <person name="Marcos A.T."/>
            <person name="Martin J."/>
            <person name="Mccluskey K."/>
            <person name="Medina H.R."/>
            <person name="Miralles-Duran A."/>
            <person name="Miyazaki A."/>
            <person name="Munoz-Torres E."/>
            <person name="Oguiza J.A."/>
            <person name="Ohm R."/>
            <person name="Olmedo M."/>
            <person name="Orejas M."/>
            <person name="Ortiz-Castellanos L."/>
            <person name="Pisabarro A.G."/>
            <person name="Rodriguez-Romero J."/>
            <person name="Ruiz-Herrera J."/>
            <person name="Ruiz-Vazquez R."/>
            <person name="Sanz C."/>
            <person name="Schackwitz W."/>
            <person name="Schmutz J."/>
            <person name="Shahriari M."/>
            <person name="Shelest E."/>
            <person name="Silva-Franco F."/>
            <person name="Soanes D."/>
            <person name="Syed K."/>
            <person name="Tagua V.G."/>
            <person name="Talbot N.J."/>
            <person name="Thon M."/>
            <person name="De Vries R.P."/>
            <person name="Wiebenga A."/>
            <person name="Yadav J.S."/>
            <person name="Braun E.L."/>
            <person name="Baker S."/>
            <person name="Garre V."/>
            <person name="Horwitz B."/>
            <person name="Torres-Martinez S."/>
            <person name="Idnurm A."/>
            <person name="Herrera-Estrella A."/>
            <person name="Gabaldon T."/>
            <person name="Grigoriev I.V."/>
        </authorList>
    </citation>
    <scope>NUCLEOTIDE SEQUENCE [LARGE SCALE GENOMIC DNA]</scope>
    <source>
        <strain evidence="7 8">CBS 277.49</strain>
    </source>
</reference>
<accession>A0A162TJ93</accession>
<comment type="caution">
    <text evidence="7">The sequence shown here is derived from an EMBL/GenBank/DDBJ whole genome shotgun (WGS) entry which is preliminary data.</text>
</comment>
<feature type="compositionally biased region" description="Low complexity" evidence="5">
    <location>
        <begin position="102"/>
        <end position="112"/>
    </location>
</feature>
<dbReference type="Pfam" id="PF04082">
    <property type="entry name" value="Fungal_trans"/>
    <property type="match status" value="1"/>
</dbReference>
<keyword evidence="2" id="KW-0479">Metal-binding</keyword>
<feature type="compositionally biased region" description="Polar residues" evidence="5">
    <location>
        <begin position="712"/>
        <end position="730"/>
    </location>
</feature>
<dbReference type="GO" id="GO:0003677">
    <property type="term" value="F:DNA binding"/>
    <property type="evidence" value="ECO:0007669"/>
    <property type="project" value="UniProtKB-KW"/>
</dbReference>
<dbReference type="PANTHER" id="PTHR46910">
    <property type="entry name" value="TRANSCRIPTION FACTOR PDR1"/>
    <property type="match status" value="1"/>
</dbReference>
<keyword evidence="3" id="KW-0238">DNA-binding</keyword>
<feature type="region of interest" description="Disordered" evidence="5">
    <location>
        <begin position="615"/>
        <end position="648"/>
    </location>
</feature>
<evidence type="ECO:0000256" key="3">
    <source>
        <dbReference type="ARBA" id="ARBA00023125"/>
    </source>
</evidence>
<feature type="compositionally biased region" description="Basic and acidic residues" evidence="5">
    <location>
        <begin position="622"/>
        <end position="631"/>
    </location>
</feature>
<dbReference type="CDD" id="cd00067">
    <property type="entry name" value="GAL4"/>
    <property type="match status" value="1"/>
</dbReference>
<evidence type="ECO:0000256" key="2">
    <source>
        <dbReference type="ARBA" id="ARBA00022723"/>
    </source>
</evidence>
<evidence type="ECO:0000256" key="1">
    <source>
        <dbReference type="ARBA" id="ARBA00004123"/>
    </source>
</evidence>
<dbReference type="OrthoDB" id="4161332at2759"/>
<dbReference type="InterPro" id="IPR050987">
    <property type="entry name" value="AtrR-like"/>
</dbReference>
<evidence type="ECO:0000256" key="5">
    <source>
        <dbReference type="SAM" id="MobiDB-lite"/>
    </source>
</evidence>
<feature type="region of interest" description="Disordered" evidence="5">
    <location>
        <begin position="667"/>
        <end position="730"/>
    </location>
</feature>
<feature type="compositionally biased region" description="Pro residues" evidence="5">
    <location>
        <begin position="750"/>
        <end position="759"/>
    </location>
</feature>
<comment type="subcellular location">
    <subcellularLocation>
        <location evidence="1">Nucleus</location>
    </subcellularLocation>
</comment>
<dbReference type="GO" id="GO:0006351">
    <property type="term" value="P:DNA-templated transcription"/>
    <property type="evidence" value="ECO:0007669"/>
    <property type="project" value="InterPro"/>
</dbReference>
<feature type="region of interest" description="Disordered" evidence="5">
    <location>
        <begin position="97"/>
        <end position="119"/>
    </location>
</feature>
<keyword evidence="8" id="KW-1185">Reference proteome</keyword>
<dbReference type="InterPro" id="IPR001138">
    <property type="entry name" value="Zn2Cys6_DnaBD"/>
</dbReference>
<dbReference type="PANTHER" id="PTHR46910:SF3">
    <property type="entry name" value="HALOTOLERANCE PROTEIN 9-RELATED"/>
    <property type="match status" value="1"/>
</dbReference>
<proteinExistence type="predicted"/>
<evidence type="ECO:0000259" key="6">
    <source>
        <dbReference type="PROSITE" id="PS50048"/>
    </source>
</evidence>
<feature type="compositionally biased region" description="Basic residues" evidence="5">
    <location>
        <begin position="693"/>
        <end position="705"/>
    </location>
</feature>
<dbReference type="SMART" id="SM00906">
    <property type="entry name" value="Fungal_trans"/>
    <property type="match status" value="1"/>
</dbReference>
<organism evidence="7 8">
    <name type="scientific">Mucor lusitanicus CBS 277.49</name>
    <dbReference type="NCBI Taxonomy" id="747725"/>
    <lineage>
        <taxon>Eukaryota</taxon>
        <taxon>Fungi</taxon>
        <taxon>Fungi incertae sedis</taxon>
        <taxon>Mucoromycota</taxon>
        <taxon>Mucoromycotina</taxon>
        <taxon>Mucoromycetes</taxon>
        <taxon>Mucorales</taxon>
        <taxon>Mucorineae</taxon>
        <taxon>Mucoraceae</taxon>
        <taxon>Mucor</taxon>
    </lineage>
</organism>
<evidence type="ECO:0000313" key="8">
    <source>
        <dbReference type="Proteomes" id="UP000077051"/>
    </source>
</evidence>
<dbReference type="AlphaFoldDB" id="A0A162TJ93"/>
<dbReference type="PROSITE" id="PS50048">
    <property type="entry name" value="ZN2_CY6_FUNGAL_2"/>
    <property type="match status" value="1"/>
</dbReference>
<evidence type="ECO:0000256" key="4">
    <source>
        <dbReference type="ARBA" id="ARBA00023242"/>
    </source>
</evidence>
<evidence type="ECO:0000313" key="7">
    <source>
        <dbReference type="EMBL" id="OAD04992.1"/>
    </source>
</evidence>